<gene>
    <name evidence="3" type="ORF">GBAR_LOCUS16551</name>
</gene>
<reference evidence="3" key="1">
    <citation type="submission" date="2023-03" db="EMBL/GenBank/DDBJ databases">
        <authorList>
            <person name="Steffen K."/>
            <person name="Cardenas P."/>
        </authorList>
    </citation>
    <scope>NUCLEOTIDE SEQUENCE</scope>
</reference>
<name>A0AA35SFE8_GEOBA</name>
<sequence length="71" mass="8004">MHKSSIWSEMASSSILHLIMCPTVALSSGIWSGDRSRLQTTRPETQHDERRERYGRATDVKPPPGGLRQNV</sequence>
<organism evidence="3 4">
    <name type="scientific">Geodia barretti</name>
    <name type="common">Barrett's horny sponge</name>
    <dbReference type="NCBI Taxonomy" id="519541"/>
    <lineage>
        <taxon>Eukaryota</taxon>
        <taxon>Metazoa</taxon>
        <taxon>Porifera</taxon>
        <taxon>Demospongiae</taxon>
        <taxon>Heteroscleromorpha</taxon>
        <taxon>Tetractinellida</taxon>
        <taxon>Astrophorina</taxon>
        <taxon>Geodiidae</taxon>
        <taxon>Geodia</taxon>
    </lineage>
</organism>
<keyword evidence="2" id="KW-0732">Signal</keyword>
<evidence type="ECO:0000313" key="4">
    <source>
        <dbReference type="Proteomes" id="UP001174909"/>
    </source>
</evidence>
<evidence type="ECO:0000256" key="1">
    <source>
        <dbReference type="SAM" id="MobiDB-lite"/>
    </source>
</evidence>
<proteinExistence type="predicted"/>
<protein>
    <recommendedName>
        <fullName evidence="5">Secreted protein</fullName>
    </recommendedName>
</protein>
<evidence type="ECO:0000256" key="2">
    <source>
        <dbReference type="SAM" id="SignalP"/>
    </source>
</evidence>
<evidence type="ECO:0008006" key="5">
    <source>
        <dbReference type="Google" id="ProtNLM"/>
    </source>
</evidence>
<dbReference type="Proteomes" id="UP001174909">
    <property type="component" value="Unassembled WGS sequence"/>
</dbReference>
<feature type="chain" id="PRO_5041280257" description="Secreted protein" evidence="2">
    <location>
        <begin position="26"/>
        <end position="71"/>
    </location>
</feature>
<feature type="compositionally biased region" description="Basic and acidic residues" evidence="1">
    <location>
        <begin position="44"/>
        <end position="59"/>
    </location>
</feature>
<keyword evidence="4" id="KW-1185">Reference proteome</keyword>
<comment type="caution">
    <text evidence="3">The sequence shown here is derived from an EMBL/GenBank/DDBJ whole genome shotgun (WGS) entry which is preliminary data.</text>
</comment>
<feature type="region of interest" description="Disordered" evidence="1">
    <location>
        <begin position="32"/>
        <end position="71"/>
    </location>
</feature>
<dbReference type="EMBL" id="CASHTH010002381">
    <property type="protein sequence ID" value="CAI8029100.1"/>
    <property type="molecule type" value="Genomic_DNA"/>
</dbReference>
<feature type="signal peptide" evidence="2">
    <location>
        <begin position="1"/>
        <end position="25"/>
    </location>
</feature>
<dbReference type="AlphaFoldDB" id="A0AA35SFE8"/>
<evidence type="ECO:0000313" key="3">
    <source>
        <dbReference type="EMBL" id="CAI8029100.1"/>
    </source>
</evidence>
<accession>A0AA35SFE8</accession>